<keyword evidence="2" id="KW-0597">Phosphoprotein</keyword>
<dbReference type="GO" id="GO:0005737">
    <property type="term" value="C:cytoplasm"/>
    <property type="evidence" value="ECO:0007669"/>
    <property type="project" value="InterPro"/>
</dbReference>
<dbReference type="Proteomes" id="UP001431783">
    <property type="component" value="Unassembled WGS sequence"/>
</dbReference>
<dbReference type="GO" id="GO:0032956">
    <property type="term" value="P:regulation of actin cytoskeleton organization"/>
    <property type="evidence" value="ECO:0007669"/>
    <property type="project" value="TreeGrafter"/>
</dbReference>
<dbReference type="Pfam" id="PF03114">
    <property type="entry name" value="BAR"/>
    <property type="match status" value="1"/>
</dbReference>
<dbReference type="PROSITE" id="PS50238">
    <property type="entry name" value="RHOGAP"/>
    <property type="match status" value="1"/>
</dbReference>
<feature type="compositionally biased region" description="Low complexity" evidence="3">
    <location>
        <begin position="921"/>
        <end position="934"/>
    </location>
</feature>
<dbReference type="Gene3D" id="1.20.1270.60">
    <property type="entry name" value="Arfaptin homology (AH) domain/BAR domain"/>
    <property type="match status" value="1"/>
</dbReference>
<feature type="compositionally biased region" description="Basic and acidic residues" evidence="3">
    <location>
        <begin position="949"/>
        <end position="958"/>
    </location>
</feature>
<dbReference type="GO" id="GO:0035020">
    <property type="term" value="P:regulation of Rac protein signal transduction"/>
    <property type="evidence" value="ECO:0007669"/>
    <property type="project" value="TreeGrafter"/>
</dbReference>
<evidence type="ECO:0000256" key="3">
    <source>
        <dbReference type="SAM" id="MobiDB-lite"/>
    </source>
</evidence>
<dbReference type="SMART" id="SM00324">
    <property type="entry name" value="RhoGAP"/>
    <property type="match status" value="1"/>
</dbReference>
<dbReference type="FunFam" id="1.10.555.10:FF:000001">
    <property type="entry name" value="Rho GTPase activating protein 44"/>
    <property type="match status" value="1"/>
</dbReference>
<keyword evidence="1" id="KW-0343">GTPase activation</keyword>
<evidence type="ECO:0000256" key="1">
    <source>
        <dbReference type="ARBA" id="ARBA00022468"/>
    </source>
</evidence>
<feature type="compositionally biased region" description="Basic and acidic residues" evidence="3">
    <location>
        <begin position="870"/>
        <end position="880"/>
    </location>
</feature>
<reference evidence="6 7" key="1">
    <citation type="submission" date="2023-03" db="EMBL/GenBank/DDBJ databases">
        <title>Genome insight into feeding habits of ladybird beetles.</title>
        <authorList>
            <person name="Li H.-S."/>
            <person name="Huang Y.-H."/>
            <person name="Pang H."/>
        </authorList>
    </citation>
    <scope>NUCLEOTIDE SEQUENCE [LARGE SCALE GENOMIC DNA]</scope>
    <source>
        <strain evidence="6">SYSU_2023b</strain>
        <tissue evidence="6">Whole body</tissue>
    </source>
</reference>
<feature type="compositionally biased region" description="Low complexity" evidence="3">
    <location>
        <begin position="642"/>
        <end position="654"/>
    </location>
</feature>
<feature type="compositionally biased region" description="Basic and acidic residues" evidence="3">
    <location>
        <begin position="657"/>
        <end position="666"/>
    </location>
</feature>
<feature type="compositionally biased region" description="Polar residues" evidence="3">
    <location>
        <begin position="529"/>
        <end position="539"/>
    </location>
</feature>
<dbReference type="EMBL" id="JARQZJ010000038">
    <property type="protein sequence ID" value="KAK9876743.1"/>
    <property type="molecule type" value="Genomic_DNA"/>
</dbReference>
<feature type="region of interest" description="Disordered" evidence="3">
    <location>
        <begin position="512"/>
        <end position="554"/>
    </location>
</feature>
<evidence type="ECO:0000259" key="5">
    <source>
        <dbReference type="PROSITE" id="PS51021"/>
    </source>
</evidence>
<dbReference type="PANTHER" id="PTHR14130:SF14">
    <property type="entry name" value="RHO GTPASE-ACTIVATING PROTEIN 92B"/>
    <property type="match status" value="1"/>
</dbReference>
<evidence type="ECO:0000259" key="4">
    <source>
        <dbReference type="PROSITE" id="PS50238"/>
    </source>
</evidence>
<dbReference type="InterPro" id="IPR000198">
    <property type="entry name" value="RhoGAP_dom"/>
</dbReference>
<feature type="compositionally biased region" description="Polar residues" evidence="3">
    <location>
        <begin position="464"/>
        <end position="479"/>
    </location>
</feature>
<feature type="region of interest" description="Disordered" evidence="3">
    <location>
        <begin position="616"/>
        <end position="666"/>
    </location>
</feature>
<dbReference type="InterPro" id="IPR047165">
    <property type="entry name" value="RHG17/44/SH3BP1-like"/>
</dbReference>
<feature type="region of interest" description="Disordered" evidence="3">
    <location>
        <begin position="739"/>
        <end position="768"/>
    </location>
</feature>
<dbReference type="InterPro" id="IPR008936">
    <property type="entry name" value="Rho_GTPase_activation_prot"/>
</dbReference>
<dbReference type="GO" id="GO:0005096">
    <property type="term" value="F:GTPase activator activity"/>
    <property type="evidence" value="ECO:0007669"/>
    <property type="project" value="UniProtKB-KW"/>
</dbReference>
<name>A0AAW1U2I2_9CUCU</name>
<sequence>MKKQFFRVKQLADQTFLRAEKSKTLSDEELQIADHKVEYLRAALSAINKKLPPCGPLDVDKRAKKCLEYQLGTIFLEQCYKKRDSEIFDTIAECKLFQDILREAGSIEQQLAKEYAEHEVKVEDLISIPIQKLIDSDFPTIMKYKRNLTKYSLDKDSTSSRYQATKKETLKDELEEADVKVEQCRDVLAIEMFNLLAKENEFASYILQLLKLQRGYHESALNNLQTMIPQLEKKIGHSSTKRVFGIPLEEHLAVTNKHIAFPLEICITALTEIGMYEEGLFRLTGSMSKVKRFKASIDSGCFCEIIPEYRDVHVIASILKLYLRELPEPLLTYNLHHEWMQVVNHPENQRVDYVKGILKKLPRENIENLTYLIQFLAKLSHNTINKMSPQNIAIVMSPNLLWGQNDDANLSMGNYATVNILVELFIKEVDTLFKDNVAQYVTPLNLFVEDDKSFRLDTEHHNELSASSESIQITDSPKPNTRKKKTAPVPPNSISKTDHDLITDRASLSLSYPSGSSTLSRKPKEAKSKTTVGTNTEGNLNLPRRSSFGQEDKKNARNIKEVRESLLANNVEHRFVIPPSSSTYATKNDSAPVSPNQNAGEDKKFKTTITHTINSHCDNKPVAAPRNSIDSGEKNSNIVRASSIRSSTRNNSSTEDVQLRRPEVVKPEIPARPASLQQKRSSFELLDPTLQRTQCSVYSVANKQQPSFVNLHNRSEKFQLGHDIQIAEKEKFLGHQPIDRVTPLPRTKLPDVSLDKPPCGAMEKGSTVQSISERFLNNEKQWRMSDKPITALEKPQMLTDKPVSEKSRTFAEKDGFETSKRAHDEESRSTSVERPKLSPIVIERPSLPPERPTTLPEKPGLPPKCLSKFVIDKSKTKSNEKLNAAKSNEKLHEFSNGADQRRSSHSRTRSDGNLIELKGESALSPLTPSSPRSLNKPTEPPPPPPVQVKKLDGDSTDL</sequence>
<feature type="region of interest" description="Disordered" evidence="3">
    <location>
        <begin position="459"/>
        <end position="500"/>
    </location>
</feature>
<dbReference type="SMART" id="SM00721">
    <property type="entry name" value="BAR"/>
    <property type="match status" value="1"/>
</dbReference>
<proteinExistence type="predicted"/>
<dbReference type="SUPFAM" id="SSF48350">
    <property type="entry name" value="GTPase activation domain, GAP"/>
    <property type="match status" value="1"/>
</dbReference>
<feature type="compositionally biased region" description="Polar residues" evidence="3">
    <location>
        <begin position="628"/>
        <end position="640"/>
    </location>
</feature>
<feature type="region of interest" description="Disordered" evidence="3">
    <location>
        <begin position="786"/>
        <end position="958"/>
    </location>
</feature>
<feature type="compositionally biased region" description="Polar residues" evidence="3">
    <location>
        <begin position="580"/>
        <end position="599"/>
    </location>
</feature>
<feature type="domain" description="BAR" evidence="5">
    <location>
        <begin position="15"/>
        <end position="240"/>
    </location>
</feature>
<dbReference type="SUPFAM" id="SSF103657">
    <property type="entry name" value="BAR/IMD domain-like"/>
    <property type="match status" value="1"/>
</dbReference>
<dbReference type="Gene3D" id="1.10.555.10">
    <property type="entry name" value="Rho GTPase activation protein"/>
    <property type="match status" value="1"/>
</dbReference>
<dbReference type="PANTHER" id="PTHR14130">
    <property type="entry name" value="3BP-1 RELATED RHOGAP"/>
    <property type="match status" value="1"/>
</dbReference>
<evidence type="ECO:0000313" key="7">
    <source>
        <dbReference type="Proteomes" id="UP001431783"/>
    </source>
</evidence>
<organism evidence="6 7">
    <name type="scientific">Henosepilachna vigintioctopunctata</name>
    <dbReference type="NCBI Taxonomy" id="420089"/>
    <lineage>
        <taxon>Eukaryota</taxon>
        <taxon>Metazoa</taxon>
        <taxon>Ecdysozoa</taxon>
        <taxon>Arthropoda</taxon>
        <taxon>Hexapoda</taxon>
        <taxon>Insecta</taxon>
        <taxon>Pterygota</taxon>
        <taxon>Neoptera</taxon>
        <taxon>Endopterygota</taxon>
        <taxon>Coleoptera</taxon>
        <taxon>Polyphaga</taxon>
        <taxon>Cucujiformia</taxon>
        <taxon>Coccinelloidea</taxon>
        <taxon>Coccinellidae</taxon>
        <taxon>Epilachninae</taxon>
        <taxon>Epilachnini</taxon>
        <taxon>Henosepilachna</taxon>
    </lineage>
</organism>
<dbReference type="InterPro" id="IPR004148">
    <property type="entry name" value="BAR_dom"/>
</dbReference>
<dbReference type="PROSITE" id="PS51021">
    <property type="entry name" value="BAR"/>
    <property type="match status" value="1"/>
</dbReference>
<gene>
    <name evidence="6" type="ORF">WA026_014981</name>
</gene>
<dbReference type="InterPro" id="IPR027267">
    <property type="entry name" value="AH/BAR_dom_sf"/>
</dbReference>
<accession>A0AAW1U2I2</accession>
<keyword evidence="7" id="KW-1185">Reference proteome</keyword>
<comment type="caution">
    <text evidence="6">The sequence shown here is derived from an EMBL/GenBank/DDBJ whole genome shotgun (WGS) entry which is preliminary data.</text>
</comment>
<evidence type="ECO:0000313" key="6">
    <source>
        <dbReference type="EMBL" id="KAK9876743.1"/>
    </source>
</evidence>
<protein>
    <submittedName>
        <fullName evidence="6">Uncharacterized protein</fullName>
    </submittedName>
</protein>
<dbReference type="AlphaFoldDB" id="A0AAW1U2I2"/>
<feature type="domain" description="Rho-GAP" evidence="4">
    <location>
        <begin position="246"/>
        <end position="433"/>
    </location>
</feature>
<dbReference type="GO" id="GO:0007165">
    <property type="term" value="P:signal transduction"/>
    <property type="evidence" value="ECO:0007669"/>
    <property type="project" value="InterPro"/>
</dbReference>
<dbReference type="Pfam" id="PF00620">
    <property type="entry name" value="RhoGAP"/>
    <property type="match status" value="1"/>
</dbReference>
<feature type="region of interest" description="Disordered" evidence="3">
    <location>
        <begin position="580"/>
        <end position="601"/>
    </location>
</feature>
<feature type="compositionally biased region" description="Basic and acidic residues" evidence="3">
    <location>
        <begin position="802"/>
        <end position="836"/>
    </location>
</feature>
<evidence type="ECO:0000256" key="2">
    <source>
        <dbReference type="ARBA" id="ARBA00022553"/>
    </source>
</evidence>